<keyword evidence="2" id="KW-1185">Reference proteome</keyword>
<organism evidence="2 3">
    <name type="scientific">Heterorhabditis bacteriophora</name>
    <name type="common">Entomopathogenic nematode worm</name>
    <dbReference type="NCBI Taxonomy" id="37862"/>
    <lineage>
        <taxon>Eukaryota</taxon>
        <taxon>Metazoa</taxon>
        <taxon>Ecdysozoa</taxon>
        <taxon>Nematoda</taxon>
        <taxon>Chromadorea</taxon>
        <taxon>Rhabditida</taxon>
        <taxon>Rhabditina</taxon>
        <taxon>Rhabditomorpha</taxon>
        <taxon>Strongyloidea</taxon>
        <taxon>Heterorhabditidae</taxon>
        <taxon>Heterorhabditis</taxon>
    </lineage>
</organism>
<evidence type="ECO:0000313" key="2">
    <source>
        <dbReference type="Proteomes" id="UP000095283"/>
    </source>
</evidence>
<dbReference type="GO" id="GO:0005737">
    <property type="term" value="C:cytoplasm"/>
    <property type="evidence" value="ECO:0007669"/>
    <property type="project" value="TreeGrafter"/>
</dbReference>
<dbReference type="InterPro" id="IPR007122">
    <property type="entry name" value="Villin/Gelsolin"/>
</dbReference>
<dbReference type="Proteomes" id="UP000095283">
    <property type="component" value="Unplaced"/>
</dbReference>
<dbReference type="InterPro" id="IPR029006">
    <property type="entry name" value="ADF-H/Gelsolin-like_dom_sf"/>
</dbReference>
<dbReference type="PANTHER" id="PTHR11977">
    <property type="entry name" value="VILLIN"/>
    <property type="match status" value="1"/>
</dbReference>
<dbReference type="Pfam" id="PF00626">
    <property type="entry name" value="Gelsolin"/>
    <property type="match status" value="1"/>
</dbReference>
<proteinExistence type="predicted"/>
<accession>A0A1I7X378</accession>
<dbReference type="InterPro" id="IPR007123">
    <property type="entry name" value="Gelsolin-like_dom"/>
</dbReference>
<evidence type="ECO:0000313" key="3">
    <source>
        <dbReference type="WBParaSite" id="Hba_11839"/>
    </source>
</evidence>
<evidence type="ECO:0000259" key="1">
    <source>
        <dbReference type="Pfam" id="PF00626"/>
    </source>
</evidence>
<dbReference type="SUPFAM" id="SSF55753">
    <property type="entry name" value="Actin depolymerizing proteins"/>
    <property type="match status" value="1"/>
</dbReference>
<protein>
    <submittedName>
        <fullName evidence="3">Gelsolin-like domain-containing protein</fullName>
    </submittedName>
</protein>
<dbReference type="PRINTS" id="PR00597">
    <property type="entry name" value="GELSOLIN"/>
</dbReference>
<dbReference type="PANTHER" id="PTHR11977:SF130">
    <property type="entry name" value="SEVERIN"/>
    <property type="match status" value="1"/>
</dbReference>
<sequence>MLYSSLDGDDVMILDALNLIYVWVGSGANPNEKKGAENTAKKYLEQGNLPRHAKTTIETIFQGQETPTFKKFFPKWDDKLFKNDIRSVHNMRKLLFNKNCIFDTVFSMTSSKGRMLLKHAHQYVLYSVKMFSSTVLADIGFSVLKLANLMSMTDNDLGLQKRRKLVL</sequence>
<dbReference type="GO" id="GO:0008154">
    <property type="term" value="P:actin polymerization or depolymerization"/>
    <property type="evidence" value="ECO:0007669"/>
    <property type="project" value="TreeGrafter"/>
</dbReference>
<dbReference type="Gene3D" id="3.40.20.10">
    <property type="entry name" value="Severin"/>
    <property type="match status" value="1"/>
</dbReference>
<dbReference type="AlphaFoldDB" id="A0A1I7X378"/>
<dbReference type="GO" id="GO:0051015">
    <property type="term" value="F:actin filament binding"/>
    <property type="evidence" value="ECO:0007669"/>
    <property type="project" value="InterPro"/>
</dbReference>
<dbReference type="GO" id="GO:0015629">
    <property type="term" value="C:actin cytoskeleton"/>
    <property type="evidence" value="ECO:0007669"/>
    <property type="project" value="TreeGrafter"/>
</dbReference>
<feature type="domain" description="Gelsolin-like" evidence="1">
    <location>
        <begin position="3"/>
        <end position="69"/>
    </location>
</feature>
<dbReference type="SMART" id="SM00262">
    <property type="entry name" value="GEL"/>
    <property type="match status" value="1"/>
</dbReference>
<dbReference type="WBParaSite" id="Hba_11839">
    <property type="protein sequence ID" value="Hba_11839"/>
    <property type="gene ID" value="Hba_11839"/>
</dbReference>
<name>A0A1I7X378_HETBA</name>
<reference evidence="3" key="1">
    <citation type="submission" date="2016-11" db="UniProtKB">
        <authorList>
            <consortium name="WormBaseParasite"/>
        </authorList>
    </citation>
    <scope>IDENTIFICATION</scope>
</reference>